<sequence length="223" mass="25000">MELFSVERLKNRKPSDTWEDEIKAATAEWAAKMRSRWAFCGKHLDLLELNLQRMAGPGPEPKPTIVDQHFLDCLYWGAFPEDEVDFDDDVVHRRHRRHPELGCNDLLPKDHQVSQSRRCCIKQVPRQSTTPKSQEAGSPFTLTARDAAQDGILKLKPCQSDQAAAIGKQQQHTAVANCLVHALAFEFGSAANRVRDEEDKGGDGDGYGCTGFLYTMRAGYLGE</sequence>
<protein>
    <submittedName>
        <fullName evidence="1">Uncharacterized protein</fullName>
    </submittedName>
</protein>
<organism evidence="1 2">
    <name type="scientific">Sphaerobolus stellatus (strain SS14)</name>
    <dbReference type="NCBI Taxonomy" id="990650"/>
    <lineage>
        <taxon>Eukaryota</taxon>
        <taxon>Fungi</taxon>
        <taxon>Dikarya</taxon>
        <taxon>Basidiomycota</taxon>
        <taxon>Agaricomycotina</taxon>
        <taxon>Agaricomycetes</taxon>
        <taxon>Phallomycetidae</taxon>
        <taxon>Geastrales</taxon>
        <taxon>Sphaerobolaceae</taxon>
        <taxon>Sphaerobolus</taxon>
    </lineage>
</organism>
<reference evidence="1 2" key="1">
    <citation type="submission" date="2014-06" db="EMBL/GenBank/DDBJ databases">
        <title>Evolutionary Origins and Diversification of the Mycorrhizal Mutualists.</title>
        <authorList>
            <consortium name="DOE Joint Genome Institute"/>
            <consortium name="Mycorrhizal Genomics Consortium"/>
            <person name="Kohler A."/>
            <person name="Kuo A."/>
            <person name="Nagy L.G."/>
            <person name="Floudas D."/>
            <person name="Copeland A."/>
            <person name="Barry K.W."/>
            <person name="Cichocki N."/>
            <person name="Veneault-Fourrey C."/>
            <person name="LaButti K."/>
            <person name="Lindquist E.A."/>
            <person name="Lipzen A."/>
            <person name="Lundell T."/>
            <person name="Morin E."/>
            <person name="Murat C."/>
            <person name="Riley R."/>
            <person name="Ohm R."/>
            <person name="Sun H."/>
            <person name="Tunlid A."/>
            <person name="Henrissat B."/>
            <person name="Grigoriev I.V."/>
            <person name="Hibbett D.S."/>
            <person name="Martin F."/>
        </authorList>
    </citation>
    <scope>NUCLEOTIDE SEQUENCE [LARGE SCALE GENOMIC DNA]</scope>
    <source>
        <strain evidence="1 2">SS14</strain>
    </source>
</reference>
<name>A0A0C9UFA7_SPHS4</name>
<dbReference type="Proteomes" id="UP000054279">
    <property type="component" value="Unassembled WGS sequence"/>
</dbReference>
<gene>
    <name evidence="1" type="ORF">M422DRAFT_271058</name>
</gene>
<proteinExistence type="predicted"/>
<dbReference type="EMBL" id="KN837326">
    <property type="protein sequence ID" value="KIJ27707.1"/>
    <property type="molecule type" value="Genomic_DNA"/>
</dbReference>
<keyword evidence="2" id="KW-1185">Reference proteome</keyword>
<dbReference type="HOGENOM" id="CLU_1240806_0_0_1"/>
<evidence type="ECO:0000313" key="1">
    <source>
        <dbReference type="EMBL" id="KIJ27707.1"/>
    </source>
</evidence>
<evidence type="ECO:0000313" key="2">
    <source>
        <dbReference type="Proteomes" id="UP000054279"/>
    </source>
</evidence>
<dbReference type="AlphaFoldDB" id="A0A0C9UFA7"/>
<accession>A0A0C9UFA7</accession>